<reference evidence="1" key="1">
    <citation type="submission" date="2022-10" db="EMBL/GenBank/DDBJ databases">
        <title>Culturing micro-colonial fungi from biological soil crusts in the Mojave desert and describing Neophaeococcomyces mojavensis, and introducing the new genera and species Taxawa tesnikishii.</title>
        <authorList>
            <person name="Kurbessoian T."/>
            <person name="Stajich J.E."/>
        </authorList>
    </citation>
    <scope>NUCLEOTIDE SEQUENCE</scope>
    <source>
        <strain evidence="1">JES_112</strain>
    </source>
</reference>
<protein>
    <submittedName>
        <fullName evidence="1">Uncharacterized protein</fullName>
    </submittedName>
</protein>
<gene>
    <name evidence="1" type="ORF">H2198_001807</name>
</gene>
<accession>A0ACC3AFW4</accession>
<proteinExistence type="predicted"/>
<dbReference type="Proteomes" id="UP001172386">
    <property type="component" value="Unassembled WGS sequence"/>
</dbReference>
<keyword evidence="2" id="KW-1185">Reference proteome</keyword>
<comment type="caution">
    <text evidence="1">The sequence shown here is derived from an EMBL/GenBank/DDBJ whole genome shotgun (WGS) entry which is preliminary data.</text>
</comment>
<dbReference type="EMBL" id="JAPDRQ010000021">
    <property type="protein sequence ID" value="KAJ9661631.1"/>
    <property type="molecule type" value="Genomic_DNA"/>
</dbReference>
<sequence>MSTGPMRTVSTTSPAAFSRWTKLFRIFSGRSPSFPVPPTRSLAQVRSEPFSELWFTAAVPANAAASARDELVDGPFVRSDGSPAGRLPNTGNDHKPPDERTLKLGKTLRALSPLLPNILTTQLPPEIVSPNISLHLFPSTHPHLPVVRGRIPYRAALLTAPVAWGCVPVVGNVKLEILSEKIVRSGFITAPSHVEEQCGGLGEEKLVVRWRTETKDHGNGSTQHTLSSTSTSSAVDNGGINRGLSTLLGGDRPLFGKDAASDTFTGLFIFSFDSEGRIANHTIEHADEAGGFDKTSRVVTLTDWLLAKARWRSADEVMIPGLAYKVRVCRDDMRKHEYWRRRQQ</sequence>
<organism evidence="1 2">
    <name type="scientific">Neophaeococcomyces mojaviensis</name>
    <dbReference type="NCBI Taxonomy" id="3383035"/>
    <lineage>
        <taxon>Eukaryota</taxon>
        <taxon>Fungi</taxon>
        <taxon>Dikarya</taxon>
        <taxon>Ascomycota</taxon>
        <taxon>Pezizomycotina</taxon>
        <taxon>Eurotiomycetes</taxon>
        <taxon>Chaetothyriomycetidae</taxon>
        <taxon>Chaetothyriales</taxon>
        <taxon>Chaetothyriales incertae sedis</taxon>
        <taxon>Neophaeococcomyces</taxon>
    </lineage>
</organism>
<evidence type="ECO:0000313" key="1">
    <source>
        <dbReference type="EMBL" id="KAJ9661631.1"/>
    </source>
</evidence>
<name>A0ACC3AFW4_9EURO</name>
<evidence type="ECO:0000313" key="2">
    <source>
        <dbReference type="Proteomes" id="UP001172386"/>
    </source>
</evidence>